<organism evidence="1 2">
    <name type="scientific">Coniosporium uncinatum</name>
    <dbReference type="NCBI Taxonomy" id="93489"/>
    <lineage>
        <taxon>Eukaryota</taxon>
        <taxon>Fungi</taxon>
        <taxon>Dikarya</taxon>
        <taxon>Ascomycota</taxon>
        <taxon>Pezizomycotina</taxon>
        <taxon>Dothideomycetes</taxon>
        <taxon>Dothideomycetes incertae sedis</taxon>
        <taxon>Coniosporium</taxon>
    </lineage>
</organism>
<dbReference type="EMBL" id="JAWDJW010004156">
    <property type="protein sequence ID" value="KAK3076277.1"/>
    <property type="molecule type" value="Genomic_DNA"/>
</dbReference>
<evidence type="ECO:0000313" key="1">
    <source>
        <dbReference type="EMBL" id="KAK3076277.1"/>
    </source>
</evidence>
<accession>A0ACC3DIB5</accession>
<comment type="caution">
    <text evidence="1">The sequence shown here is derived from an EMBL/GenBank/DDBJ whole genome shotgun (WGS) entry which is preliminary data.</text>
</comment>
<dbReference type="Proteomes" id="UP001186974">
    <property type="component" value="Unassembled WGS sequence"/>
</dbReference>
<gene>
    <name evidence="1" type="ORF">LTS18_013445</name>
</gene>
<protein>
    <submittedName>
        <fullName evidence="1">Uncharacterized protein</fullName>
    </submittedName>
</protein>
<reference evidence="1" key="1">
    <citation type="submission" date="2024-09" db="EMBL/GenBank/DDBJ databases">
        <title>Black Yeasts Isolated from many extreme environments.</title>
        <authorList>
            <person name="Coleine C."/>
            <person name="Stajich J.E."/>
            <person name="Selbmann L."/>
        </authorList>
    </citation>
    <scope>NUCLEOTIDE SEQUENCE</scope>
    <source>
        <strain evidence="1">CCFEE 5737</strain>
    </source>
</reference>
<evidence type="ECO:0000313" key="2">
    <source>
        <dbReference type="Proteomes" id="UP001186974"/>
    </source>
</evidence>
<sequence>MYMPNPSSWEATNEGKPLPQAIGHADMFHGYYQQTVHPSMADPRIQDIRLTRMEHPGMAFSPPPGQSLLGLPGAQHHELFQVHSRTGTPVTQHGQVDPMLLAYDNGNYIDPNGLLHHGSVGLGHPMQHQIDPYLEGAPMEYHSDDWQADASVEPMETGSEFAKWMEETSEN</sequence>
<keyword evidence="2" id="KW-1185">Reference proteome</keyword>
<proteinExistence type="predicted"/>
<name>A0ACC3DIB5_9PEZI</name>